<keyword evidence="1" id="KW-0808">Transferase</keyword>
<accession>A0A7C9MLD3</accession>
<dbReference type="InterPro" id="IPR042258">
    <property type="entry name" value="DGOK_N"/>
</dbReference>
<sequence length="303" mass="31930">MTGEAAYADWIAVDWGTTNLRAWAMRDGRPVAEATSDKGMGVLDRADFEPALLELIDPWLGQGRMSIVACGMVGSRQGWVEAPYAAVPARPLGADMATPTVSDSRLDIRVIAGLKQASPADVMRGEETQIAGFLSANPAFDGVLCLPGTHSKWAQISAGEVVSFRTFMTGEMFSLLSKRSVLRLSVTEGWDADAFVDAVSDAMSRPEALAAKLFTLRAESLIAGLTGAAALSRLSGLLIGAELAAARPYWLGQNVALIGAERLTDAYATALKVQGLDPIRADATDATLAGLAAARALIMETTE</sequence>
<protein>
    <submittedName>
        <fullName evidence="1">2-keto-3-deoxy-galactonokinase</fullName>
    </submittedName>
</protein>
<proteinExistence type="predicted"/>
<comment type="caution">
    <text evidence="1">The sequence shown here is derived from an EMBL/GenBank/DDBJ whole genome shotgun (WGS) entry which is preliminary data.</text>
</comment>
<dbReference type="Proteomes" id="UP000480350">
    <property type="component" value="Unassembled WGS sequence"/>
</dbReference>
<keyword evidence="2" id="KW-1185">Reference proteome</keyword>
<dbReference type="Pfam" id="PF05035">
    <property type="entry name" value="DGOK"/>
    <property type="match status" value="1"/>
</dbReference>
<dbReference type="EMBL" id="WUPT01000002">
    <property type="protein sequence ID" value="MXQ09155.1"/>
    <property type="molecule type" value="Genomic_DNA"/>
</dbReference>
<dbReference type="GO" id="GO:0008671">
    <property type="term" value="F:2-dehydro-3-deoxygalactonokinase activity"/>
    <property type="evidence" value="ECO:0007669"/>
    <property type="project" value="InterPro"/>
</dbReference>
<dbReference type="Gene3D" id="3.30.420.310">
    <property type="entry name" value="2-keto-3-deoxy-galactonokinase, C-terminal domain"/>
    <property type="match status" value="1"/>
</dbReference>
<dbReference type="Gene3D" id="3.30.420.300">
    <property type="entry name" value="2-keto-3-deoxy-galactonokinase, substrate binding domain"/>
    <property type="match status" value="1"/>
</dbReference>
<gene>
    <name evidence="1" type="ORF">GQ651_15010</name>
</gene>
<reference evidence="1 2" key="1">
    <citation type="submission" date="2019-12" db="EMBL/GenBank/DDBJ databases">
        <authorList>
            <person name="Lee S.D."/>
        </authorList>
    </citation>
    <scope>NUCLEOTIDE SEQUENCE [LARGE SCALE GENOMIC DNA]</scope>
    <source>
        <strain evidence="1 2">GH1-50</strain>
    </source>
</reference>
<evidence type="ECO:0000313" key="1">
    <source>
        <dbReference type="EMBL" id="MXQ09155.1"/>
    </source>
</evidence>
<dbReference type="InterPro" id="IPR007729">
    <property type="entry name" value="DGOK"/>
</dbReference>
<dbReference type="GO" id="GO:0034194">
    <property type="term" value="P:D-galactonate catabolic process"/>
    <property type="evidence" value="ECO:0007669"/>
    <property type="project" value="InterPro"/>
</dbReference>
<evidence type="ECO:0000313" key="2">
    <source>
        <dbReference type="Proteomes" id="UP000480350"/>
    </source>
</evidence>
<reference evidence="1 2" key="2">
    <citation type="submission" date="2020-03" db="EMBL/GenBank/DDBJ databases">
        <title>Kangsaoukella pontilimi gen. nov., sp. nov., a new member of the family Rhodobacteraceae isolated from a tidal mudflat.</title>
        <authorList>
            <person name="Kim I.S."/>
        </authorList>
    </citation>
    <scope>NUCLEOTIDE SEQUENCE [LARGE SCALE GENOMIC DNA]</scope>
    <source>
        <strain evidence="1 2">GH1-50</strain>
    </source>
</reference>
<dbReference type="RefSeq" id="WP_160765010.1">
    <property type="nucleotide sequence ID" value="NZ_WUPT01000002.1"/>
</dbReference>
<dbReference type="AlphaFoldDB" id="A0A7C9MLD3"/>
<keyword evidence="1" id="KW-0418">Kinase</keyword>
<name>A0A7C9MLD3_9RHOB</name>
<dbReference type="InterPro" id="IPR042257">
    <property type="entry name" value="DGOK_C"/>
</dbReference>
<organism evidence="1 2">
    <name type="scientific">Kangsaoukella pontilimi</name>
    <dbReference type="NCBI Taxonomy" id="2691042"/>
    <lineage>
        <taxon>Bacteria</taxon>
        <taxon>Pseudomonadati</taxon>
        <taxon>Pseudomonadota</taxon>
        <taxon>Alphaproteobacteria</taxon>
        <taxon>Rhodobacterales</taxon>
        <taxon>Paracoccaceae</taxon>
        <taxon>Kangsaoukella</taxon>
    </lineage>
</organism>